<feature type="compositionally biased region" description="Low complexity" evidence="5">
    <location>
        <begin position="280"/>
        <end position="293"/>
    </location>
</feature>
<sequence length="874" mass="93487">MKNRKFRKKATPLDDAEDEEPTGMAVLPTQKQKPKQPKVSKPSRTGLLSFDEDAKKRDTYTQVSNTGEYSAERMKELQKNTVRFPGGPPAPEPSEPSAPSGGFKLSGSFKPAGASSQGLKPARPSASGSRPSSPLDVDAPLPPPAPRPTFRPVTPAARPAYVAAEAAAPSHTQPPAAPEDDSNLGIPNAEIIRQAKEKRERLRSAHLAPDYLPLGGAERLTSQRPEPEGPKAAEQDSASDEDDLDMRMRFVGRDAPKPVLPAGDGDAQAWDRDAEEAEEAWAAAQIRSGAGAAPHMPKAQQAPSAAGRSQSAAGPGNRGAAVQVVAAGDEVMRSLQQGMEQLQASRRNAQQQLDRTDGNLEESMRQISVLEGDAAKASDRYTFLQDMRGYVADLCEMLDHKSPIIEALQDSMSELQEHFAESYQSRVESDEAEEMEPCSAAVAAALDVLARGGASAAATAAAENAAKEAEERQAGASGPVQLDELGRDMNVMARREAEERAQSRNAYLQQSLPLLGSREAQIGEDTTDASDGEVSHLASKKREILEAARAVFADADAEFSSLGAVKRKLEAWKAQQPGTYRDAYMSLSVPALLAPFVRLELLQWDPLAPGNGFDSHEWHQELFDYGQPANGQIPAAGDADEDLIPKLVRQLVLPVAKRALSARWNPFSRRQTAAAKGVLELLLVYLPPEGSDVRASFLEGLQDVLTGVRERLAAAAAGTRLPPWPLAATAASSRAAVFVAARFSKVLRLLASIAAFSGVLAPQELQQLAFDNIIRKQVLPFIRASIGNPLLATSRAHRLLQQFPAAWFSGGQLKPAAPLLEVVQAIASQLQGQRKSTGQAGKDAAQQLVGLLRLLGAPDPAADLASTFRLNVKA</sequence>
<feature type="coiled-coil region" evidence="4">
    <location>
        <begin position="332"/>
        <end position="380"/>
    </location>
</feature>
<evidence type="ECO:0000313" key="7">
    <source>
        <dbReference type="EMBL" id="KAK9825808.1"/>
    </source>
</evidence>
<accession>A0AAW1QX17</accession>
<dbReference type="Proteomes" id="UP001438707">
    <property type="component" value="Unassembled WGS sequence"/>
</dbReference>
<name>A0AAW1QX17_9CHLO</name>
<feature type="compositionally biased region" description="Polar residues" evidence="5">
    <location>
        <begin position="301"/>
        <end position="312"/>
    </location>
</feature>
<feature type="compositionally biased region" description="Pro residues" evidence="5">
    <location>
        <begin position="140"/>
        <end position="149"/>
    </location>
</feature>
<keyword evidence="3" id="KW-0539">Nucleus</keyword>
<feature type="domain" description="GCF C-terminal" evidence="6">
    <location>
        <begin position="562"/>
        <end position="730"/>
    </location>
</feature>
<dbReference type="GO" id="GO:0003677">
    <property type="term" value="F:DNA binding"/>
    <property type="evidence" value="ECO:0007669"/>
    <property type="project" value="InterPro"/>
</dbReference>
<proteinExistence type="inferred from homology"/>
<keyword evidence="8" id="KW-1185">Reference proteome</keyword>
<keyword evidence="4" id="KW-0175">Coiled coil</keyword>
<organism evidence="7 8">
    <name type="scientific">Apatococcus lobatus</name>
    <dbReference type="NCBI Taxonomy" id="904363"/>
    <lineage>
        <taxon>Eukaryota</taxon>
        <taxon>Viridiplantae</taxon>
        <taxon>Chlorophyta</taxon>
        <taxon>core chlorophytes</taxon>
        <taxon>Trebouxiophyceae</taxon>
        <taxon>Chlorellales</taxon>
        <taxon>Chlorellaceae</taxon>
        <taxon>Apatococcus</taxon>
    </lineage>
</organism>
<evidence type="ECO:0000259" key="6">
    <source>
        <dbReference type="Pfam" id="PF07842"/>
    </source>
</evidence>
<evidence type="ECO:0000256" key="1">
    <source>
        <dbReference type="ARBA" id="ARBA00004123"/>
    </source>
</evidence>
<evidence type="ECO:0000256" key="5">
    <source>
        <dbReference type="SAM" id="MobiDB-lite"/>
    </source>
</evidence>
<dbReference type="InterPro" id="IPR012890">
    <property type="entry name" value="GCFC2-like"/>
</dbReference>
<feature type="compositionally biased region" description="Low complexity" evidence="5">
    <location>
        <begin position="150"/>
        <end position="169"/>
    </location>
</feature>
<feature type="compositionally biased region" description="Basic and acidic residues" evidence="5">
    <location>
        <begin position="225"/>
        <end position="234"/>
    </location>
</feature>
<dbReference type="GO" id="GO:0005634">
    <property type="term" value="C:nucleus"/>
    <property type="evidence" value="ECO:0007669"/>
    <property type="project" value="UniProtKB-SubCell"/>
</dbReference>
<feature type="compositionally biased region" description="Basic residues" evidence="5">
    <location>
        <begin position="1"/>
        <end position="10"/>
    </location>
</feature>
<feature type="region of interest" description="Disordered" evidence="5">
    <location>
        <begin position="1"/>
        <end position="321"/>
    </location>
</feature>
<dbReference type="Pfam" id="PF07842">
    <property type="entry name" value="GCFC"/>
    <property type="match status" value="1"/>
</dbReference>
<dbReference type="EMBL" id="JALJOS010000023">
    <property type="protein sequence ID" value="KAK9825808.1"/>
    <property type="molecule type" value="Genomic_DNA"/>
</dbReference>
<dbReference type="PANTHER" id="PTHR12214:SF0">
    <property type="entry name" value="LD29489P"/>
    <property type="match status" value="1"/>
</dbReference>
<comment type="similarity">
    <text evidence="2">Belongs to the GCF family.</text>
</comment>
<dbReference type="AlphaFoldDB" id="A0AAW1QX17"/>
<evidence type="ECO:0000256" key="2">
    <source>
        <dbReference type="ARBA" id="ARBA00010801"/>
    </source>
</evidence>
<feature type="compositionally biased region" description="Basic and acidic residues" evidence="5">
    <location>
        <begin position="193"/>
        <end position="203"/>
    </location>
</feature>
<feature type="compositionally biased region" description="Basic and acidic residues" evidence="5">
    <location>
        <begin position="245"/>
        <end position="256"/>
    </location>
</feature>
<protein>
    <recommendedName>
        <fullName evidence="6">GCF C-terminal domain-containing protein</fullName>
    </recommendedName>
</protein>
<dbReference type="PANTHER" id="PTHR12214">
    <property type="entry name" value="GC-RICH SEQUENCE DNA-BINDING FACTOR"/>
    <property type="match status" value="1"/>
</dbReference>
<feature type="compositionally biased region" description="Low complexity" evidence="5">
    <location>
        <begin position="121"/>
        <end position="139"/>
    </location>
</feature>
<dbReference type="InterPro" id="IPR022783">
    <property type="entry name" value="GCFC_dom"/>
</dbReference>
<comment type="subcellular location">
    <subcellularLocation>
        <location evidence="1">Nucleus</location>
    </subcellularLocation>
</comment>
<evidence type="ECO:0000313" key="8">
    <source>
        <dbReference type="Proteomes" id="UP001438707"/>
    </source>
</evidence>
<dbReference type="GO" id="GO:0000398">
    <property type="term" value="P:mRNA splicing, via spliceosome"/>
    <property type="evidence" value="ECO:0007669"/>
    <property type="project" value="InterPro"/>
</dbReference>
<evidence type="ECO:0000256" key="3">
    <source>
        <dbReference type="ARBA" id="ARBA00023242"/>
    </source>
</evidence>
<reference evidence="7 8" key="1">
    <citation type="journal article" date="2024" name="Nat. Commun.">
        <title>Phylogenomics reveals the evolutionary origins of lichenization in chlorophyte algae.</title>
        <authorList>
            <person name="Puginier C."/>
            <person name="Libourel C."/>
            <person name="Otte J."/>
            <person name="Skaloud P."/>
            <person name="Haon M."/>
            <person name="Grisel S."/>
            <person name="Petersen M."/>
            <person name="Berrin J.G."/>
            <person name="Delaux P.M."/>
            <person name="Dal Grande F."/>
            <person name="Keller J."/>
        </authorList>
    </citation>
    <scope>NUCLEOTIDE SEQUENCE [LARGE SCALE GENOMIC DNA]</scope>
    <source>
        <strain evidence="7 8">SAG 2145</strain>
    </source>
</reference>
<comment type="caution">
    <text evidence="7">The sequence shown here is derived from an EMBL/GenBank/DDBJ whole genome shotgun (WGS) entry which is preliminary data.</text>
</comment>
<evidence type="ECO:0000256" key="4">
    <source>
        <dbReference type="SAM" id="Coils"/>
    </source>
</evidence>
<gene>
    <name evidence="7" type="ORF">WJX74_009574</name>
</gene>
<feature type="compositionally biased region" description="Pro residues" evidence="5">
    <location>
        <begin position="86"/>
        <end position="96"/>
    </location>
</feature>